<dbReference type="Gene3D" id="3.90.1200.10">
    <property type="match status" value="1"/>
</dbReference>
<evidence type="ECO:0000313" key="2">
    <source>
        <dbReference type="EMBL" id="MES0836457.1"/>
    </source>
</evidence>
<dbReference type="EMBL" id="JBEQNB010000012">
    <property type="protein sequence ID" value="MES0836457.1"/>
    <property type="molecule type" value="Genomic_DNA"/>
</dbReference>
<dbReference type="InterPro" id="IPR002575">
    <property type="entry name" value="Aminoglycoside_PTrfase"/>
</dbReference>
<dbReference type="InterPro" id="IPR051678">
    <property type="entry name" value="AGP_Transferase"/>
</dbReference>
<dbReference type="GO" id="GO:0016740">
    <property type="term" value="F:transferase activity"/>
    <property type="evidence" value="ECO:0007669"/>
    <property type="project" value="UniProtKB-KW"/>
</dbReference>
<dbReference type="RefSeq" id="WP_352985259.1">
    <property type="nucleotide sequence ID" value="NZ_JBEQNA010000001.1"/>
</dbReference>
<feature type="domain" description="Aminoglycoside phosphotransferase" evidence="1">
    <location>
        <begin position="36"/>
        <end position="292"/>
    </location>
</feature>
<dbReference type="PANTHER" id="PTHR21310">
    <property type="entry name" value="AMINOGLYCOSIDE PHOSPHOTRANSFERASE-RELATED-RELATED"/>
    <property type="match status" value="1"/>
</dbReference>
<evidence type="ECO:0000313" key="3">
    <source>
        <dbReference type="Proteomes" id="UP001432401"/>
    </source>
</evidence>
<dbReference type="Pfam" id="PF01636">
    <property type="entry name" value="APH"/>
    <property type="match status" value="1"/>
</dbReference>
<gene>
    <name evidence="2" type="ORF">ABUK86_21955</name>
</gene>
<organism evidence="2 3">
    <name type="scientific">Nocardiopsis tropica</name>
    <dbReference type="NCBI Taxonomy" id="109330"/>
    <lineage>
        <taxon>Bacteria</taxon>
        <taxon>Bacillati</taxon>
        <taxon>Actinomycetota</taxon>
        <taxon>Actinomycetes</taxon>
        <taxon>Streptosporangiales</taxon>
        <taxon>Nocardiopsidaceae</taxon>
        <taxon>Nocardiopsis</taxon>
    </lineage>
</organism>
<proteinExistence type="predicted"/>
<comment type="caution">
    <text evidence="2">The sequence shown here is derived from an EMBL/GenBank/DDBJ whole genome shotgun (WGS) entry which is preliminary data.</text>
</comment>
<sequence length="348" mass="36871">MCVQPPAADRPFLADPALDALVGSAFGRGARVREHTALSGGTYNTVSSVVLRDGRRSVLKVAPPADRPRLTYEQGLLATEALVYARARPLLGGLVPRVLASGRVPGEPGREYLFLDHLPGETLEDLQSGEAPVRSSAARRDLGRAVAALHTVTGDAFGYPAGSAGLRADTWPEAFRAMVEAVVADARRFSVPLPGGGAEVVRLVSANLVHLAPVRTPVLTHFDLWDGNVLASRPGADGGPDREPRLTGIIDAERAFWGDPAADLVSLALFGDIRDDADFLAGYRDTGGVLDFSPGLLRRLALYRTYLYLIMFVEPTPRGRAPADAARTRGFLGPLLEAELAGLAGPAS</sequence>
<dbReference type="InterPro" id="IPR011009">
    <property type="entry name" value="Kinase-like_dom_sf"/>
</dbReference>
<dbReference type="PANTHER" id="PTHR21310:SF15">
    <property type="entry name" value="AMINOGLYCOSIDE PHOSPHOTRANSFERASE DOMAIN-CONTAINING PROTEIN"/>
    <property type="match status" value="1"/>
</dbReference>
<name>A0ABV1ZZA7_9ACTN</name>
<dbReference type="SUPFAM" id="SSF56112">
    <property type="entry name" value="Protein kinase-like (PK-like)"/>
    <property type="match status" value="1"/>
</dbReference>
<evidence type="ECO:0000259" key="1">
    <source>
        <dbReference type="Pfam" id="PF01636"/>
    </source>
</evidence>
<keyword evidence="3" id="KW-1185">Reference proteome</keyword>
<dbReference type="Proteomes" id="UP001432401">
    <property type="component" value="Unassembled WGS sequence"/>
</dbReference>
<dbReference type="EC" id="2.7.1.-" evidence="2"/>
<reference evidence="2 3" key="1">
    <citation type="submission" date="2024-06" db="EMBL/GenBank/DDBJ databases">
        <authorList>
            <person name="Bataeva Y.V."/>
            <person name="Grigorian L.N."/>
            <person name="Solomentsev V.I."/>
        </authorList>
    </citation>
    <scope>NUCLEOTIDE SEQUENCE [LARGE SCALE GENOMIC DNA]</scope>
    <source>
        <strain evidence="3">SCPM-O-B-12605 (RCAM04882)</strain>
    </source>
</reference>
<keyword evidence="2" id="KW-0808">Transferase</keyword>
<protein>
    <submittedName>
        <fullName evidence="2">Aminoglycoside phosphotransferase family protein</fullName>
        <ecNumber evidence="2">2.7.1.-</ecNumber>
    </submittedName>
</protein>
<accession>A0ABV1ZZA7</accession>